<gene>
    <name evidence="1" type="ORF">JNB62_05535</name>
</gene>
<name>A0ABS7HJZ0_9MICO</name>
<protein>
    <recommendedName>
        <fullName evidence="3">Helix-turn-helix domain-containing protein</fullName>
    </recommendedName>
</protein>
<evidence type="ECO:0008006" key="3">
    <source>
        <dbReference type="Google" id="ProtNLM"/>
    </source>
</evidence>
<dbReference type="RefSeq" id="WP_220299860.1">
    <property type="nucleotide sequence ID" value="NZ_JAEUAW010000003.1"/>
</dbReference>
<reference evidence="1 2" key="1">
    <citation type="journal article" date="2021" name="MBio">
        <title>Poor Competitiveness of Bradyrhizobium in Pigeon Pea Root Colonization in Indian Soils.</title>
        <authorList>
            <person name="Chalasani D."/>
            <person name="Basu A."/>
            <person name="Pullabhotla S.V.S.R.N."/>
            <person name="Jorrin B."/>
            <person name="Neal A.L."/>
            <person name="Poole P.S."/>
            <person name="Podile A.R."/>
            <person name="Tkacz A."/>
        </authorList>
    </citation>
    <scope>NUCLEOTIDE SEQUENCE [LARGE SCALE GENOMIC DNA]</scope>
    <source>
        <strain evidence="1 2">HU14</strain>
    </source>
</reference>
<dbReference type="Proteomes" id="UP001196843">
    <property type="component" value="Unassembled WGS sequence"/>
</dbReference>
<keyword evidence="2" id="KW-1185">Reference proteome</keyword>
<dbReference type="EMBL" id="JAEUAW010000003">
    <property type="protein sequence ID" value="MBW9093138.1"/>
    <property type="molecule type" value="Genomic_DNA"/>
</dbReference>
<accession>A0ABS7HJZ0</accession>
<evidence type="ECO:0000313" key="1">
    <source>
        <dbReference type="EMBL" id="MBW9093138.1"/>
    </source>
</evidence>
<sequence>MGITRGRLAIDEHFTAVPNEWARDARLSRRARGLLVEVMSHRVGWHVTIRSLANAGKEGRDAIQSALTELLEHGYVKRSQTRAGGKFAEIEYELCDPPTVAGFPVHGETVSGFPVSGESATKKNISSEDHLSEDQPQELSLIAAVSFEDFWAVWPKKVAKPDALRAWTKATKKVAGERIVEAAIAYRDNPGIPDRLFIPYPATWLNRAGWDDELPQPRGGGVAAPDARVLDGIDRGRRLAALAEAQQGELTA</sequence>
<proteinExistence type="predicted"/>
<organism evidence="1 2">
    <name type="scientific">Microbacterium jejuense</name>
    <dbReference type="NCBI Taxonomy" id="1263637"/>
    <lineage>
        <taxon>Bacteria</taxon>
        <taxon>Bacillati</taxon>
        <taxon>Actinomycetota</taxon>
        <taxon>Actinomycetes</taxon>
        <taxon>Micrococcales</taxon>
        <taxon>Microbacteriaceae</taxon>
        <taxon>Microbacterium</taxon>
    </lineage>
</organism>
<comment type="caution">
    <text evidence="1">The sequence shown here is derived from an EMBL/GenBank/DDBJ whole genome shotgun (WGS) entry which is preliminary data.</text>
</comment>
<evidence type="ECO:0000313" key="2">
    <source>
        <dbReference type="Proteomes" id="UP001196843"/>
    </source>
</evidence>